<dbReference type="PANTHER" id="PTHR22916">
    <property type="entry name" value="GLYCOSYLTRANSFERASE"/>
    <property type="match status" value="1"/>
</dbReference>
<evidence type="ECO:0000256" key="2">
    <source>
        <dbReference type="ARBA" id="ARBA00022679"/>
    </source>
</evidence>
<dbReference type="SUPFAM" id="SSF53448">
    <property type="entry name" value="Nucleotide-diphospho-sugar transferases"/>
    <property type="match status" value="1"/>
</dbReference>
<dbReference type="AlphaFoldDB" id="A0A9D2SR32"/>
<name>A0A9D2SR32_9FIRM</name>
<dbReference type="Proteomes" id="UP000823891">
    <property type="component" value="Unassembled WGS sequence"/>
</dbReference>
<dbReference type="CDD" id="cd00761">
    <property type="entry name" value="Glyco_tranf_GTA_type"/>
    <property type="match status" value="1"/>
</dbReference>
<gene>
    <name evidence="5" type="ORF">H9761_18465</name>
</gene>
<dbReference type="PANTHER" id="PTHR22916:SF51">
    <property type="entry name" value="GLYCOSYLTRANSFERASE EPSH-RELATED"/>
    <property type="match status" value="1"/>
</dbReference>
<dbReference type="InterPro" id="IPR001173">
    <property type="entry name" value="Glyco_trans_2-like"/>
</dbReference>
<feature type="compositionally biased region" description="Basic and acidic residues" evidence="3">
    <location>
        <begin position="133"/>
        <end position="143"/>
    </location>
</feature>
<dbReference type="GO" id="GO:0016757">
    <property type="term" value="F:glycosyltransferase activity"/>
    <property type="evidence" value="ECO:0007669"/>
    <property type="project" value="UniProtKB-KW"/>
</dbReference>
<dbReference type="InterPro" id="IPR029044">
    <property type="entry name" value="Nucleotide-diphossugar_trans"/>
</dbReference>
<reference evidence="5" key="1">
    <citation type="journal article" date="2021" name="PeerJ">
        <title>Extensive microbial diversity within the chicken gut microbiome revealed by metagenomics and culture.</title>
        <authorList>
            <person name="Gilroy R."/>
            <person name="Ravi A."/>
            <person name="Getino M."/>
            <person name="Pursley I."/>
            <person name="Horton D.L."/>
            <person name="Alikhan N.F."/>
            <person name="Baker D."/>
            <person name="Gharbi K."/>
            <person name="Hall N."/>
            <person name="Watson M."/>
            <person name="Adriaenssens E.M."/>
            <person name="Foster-Nyarko E."/>
            <person name="Jarju S."/>
            <person name="Secka A."/>
            <person name="Antonio M."/>
            <person name="Oren A."/>
            <person name="Chaudhuri R.R."/>
            <person name="La Ragione R."/>
            <person name="Hildebrand F."/>
            <person name="Pallen M.J."/>
        </authorList>
    </citation>
    <scope>NUCLEOTIDE SEQUENCE</scope>
    <source>
        <strain evidence="5">USAMLcec2-132</strain>
    </source>
</reference>
<evidence type="ECO:0000313" key="5">
    <source>
        <dbReference type="EMBL" id="HJC25649.1"/>
    </source>
</evidence>
<dbReference type="Gene3D" id="3.90.550.10">
    <property type="entry name" value="Spore Coat Polysaccharide Biosynthesis Protein SpsA, Chain A"/>
    <property type="match status" value="1"/>
</dbReference>
<keyword evidence="1" id="KW-0328">Glycosyltransferase</keyword>
<evidence type="ECO:0000313" key="6">
    <source>
        <dbReference type="Proteomes" id="UP000823891"/>
    </source>
</evidence>
<sequence length="363" mass="41105">MNALISVVVPVYNAQGYLSDCLESLTRQTHKDLEILVIDDGSKDESAALCRQWEKKDGRIRLIQKGNGGVSSARNLGLEQARGEYVAFVDADDWLLPGMLKEQLALLVKKRGDMILGGYKAVGEAERERFRQGCREGTPDKGRTTGQGRPEADEEPCGLKAQDCQEQDCQAMDAERYVNRFLLQGSSRCWSILFSRKAIGTSRFPEGLSIGEDLVFLARLMPGMKRILVTEGRGYCYFINEKGAMLSEFRPSYMDQITCWELAEKELARFGEEAEENVRLCLFQAALLTAGKLALLEPSDMRRKYGEYLNRCHEAAGRAWRELGGNGRKRLSAGYRVKGMIFLRAPLGYLSLYHIWKRRRFRT</sequence>
<protein>
    <submittedName>
        <fullName evidence="5">Glycosyltransferase family 2 protein</fullName>
    </submittedName>
</protein>
<dbReference type="EMBL" id="DWWS01000069">
    <property type="protein sequence ID" value="HJC25649.1"/>
    <property type="molecule type" value="Genomic_DNA"/>
</dbReference>
<feature type="domain" description="Glycosyltransferase 2-like" evidence="4">
    <location>
        <begin position="6"/>
        <end position="134"/>
    </location>
</feature>
<evidence type="ECO:0000259" key="4">
    <source>
        <dbReference type="Pfam" id="PF00535"/>
    </source>
</evidence>
<comment type="caution">
    <text evidence="5">The sequence shown here is derived from an EMBL/GenBank/DDBJ whole genome shotgun (WGS) entry which is preliminary data.</text>
</comment>
<reference evidence="5" key="2">
    <citation type="submission" date="2021-04" db="EMBL/GenBank/DDBJ databases">
        <authorList>
            <person name="Gilroy R."/>
        </authorList>
    </citation>
    <scope>NUCLEOTIDE SEQUENCE</scope>
    <source>
        <strain evidence="5">USAMLcec2-132</strain>
    </source>
</reference>
<feature type="region of interest" description="Disordered" evidence="3">
    <location>
        <begin position="133"/>
        <end position="157"/>
    </location>
</feature>
<keyword evidence="2" id="KW-0808">Transferase</keyword>
<evidence type="ECO:0000256" key="3">
    <source>
        <dbReference type="SAM" id="MobiDB-lite"/>
    </source>
</evidence>
<organism evidence="5 6">
    <name type="scientific">Candidatus Eisenbergiella merdavium</name>
    <dbReference type="NCBI Taxonomy" id="2838551"/>
    <lineage>
        <taxon>Bacteria</taxon>
        <taxon>Bacillati</taxon>
        <taxon>Bacillota</taxon>
        <taxon>Clostridia</taxon>
        <taxon>Lachnospirales</taxon>
        <taxon>Lachnospiraceae</taxon>
        <taxon>Eisenbergiella</taxon>
    </lineage>
</organism>
<accession>A0A9D2SR32</accession>
<dbReference type="Pfam" id="PF00535">
    <property type="entry name" value="Glycos_transf_2"/>
    <property type="match status" value="1"/>
</dbReference>
<proteinExistence type="predicted"/>
<evidence type="ECO:0000256" key="1">
    <source>
        <dbReference type="ARBA" id="ARBA00022676"/>
    </source>
</evidence>